<dbReference type="Pfam" id="PF00106">
    <property type="entry name" value="adh_short"/>
    <property type="match status" value="1"/>
</dbReference>
<comment type="caution">
    <text evidence="4">The sequence shown here is derived from an EMBL/GenBank/DDBJ whole genome shotgun (WGS) entry which is preliminary data.</text>
</comment>
<feature type="non-terminal residue" evidence="4">
    <location>
        <position position="426"/>
    </location>
</feature>
<dbReference type="Gene3D" id="3.40.50.720">
    <property type="entry name" value="NAD(P)-binding Rossmann-like Domain"/>
    <property type="match status" value="2"/>
</dbReference>
<evidence type="ECO:0000313" key="4">
    <source>
        <dbReference type="EMBL" id="KAG9991096.1"/>
    </source>
</evidence>
<evidence type="ECO:0000256" key="3">
    <source>
        <dbReference type="RuleBase" id="RU000363"/>
    </source>
</evidence>
<keyword evidence="5" id="KW-1185">Reference proteome</keyword>
<dbReference type="PRINTS" id="PR00080">
    <property type="entry name" value="SDRFAMILY"/>
</dbReference>
<dbReference type="InterPro" id="IPR036291">
    <property type="entry name" value="NAD(P)-bd_dom_sf"/>
</dbReference>
<dbReference type="FunFam" id="3.40.50.720:FF:000084">
    <property type="entry name" value="Short-chain dehydrogenase reductase"/>
    <property type="match status" value="1"/>
</dbReference>
<dbReference type="PRINTS" id="PR00081">
    <property type="entry name" value="GDHRDH"/>
</dbReference>
<sequence length="426" mass="45976">MSTLLPHEDTDHLISLGVHVFRTDVTKESSVRQLKDDIYDLTRGRLDILINNAGICYTMPATDTEISQVERMFAVNVFGPMRMVSFFHPMLIRAQGVVVNIGSIGGVCPFVYGSSYNASKAALHHYGNTLRVEMRPFGVRVVNIISGEVSTNILKNDHGRELPKGSGIGRDCAIAFACEGALGVVFADINLAAAAAAAKESEAKATNLNFRSMSIGVDVTSAESVDNMVLKAQEMFGRIDYSVNSAGIGVQQPLPVTETSIDEFQRFLEVNVKGTLLCVRAVSRVMIQQEPQVVEGRNGPRNVGRGSIVNIASANSFVATPAMVQYVSSKHAVIGITKTAALDLAKYGIRVNACCPSWVETPMVRQAFAAMPEQLESLVHMIPMGRIATQEEVSEAILFLSSPKSSYITGVGWIIDGGTTLTMKLS</sequence>
<dbReference type="Proteomes" id="UP000729357">
    <property type="component" value="Unassembled WGS sequence"/>
</dbReference>
<comment type="similarity">
    <text evidence="1 3">Belongs to the short-chain dehydrogenases/reductases (SDR) family.</text>
</comment>
<dbReference type="InterPro" id="IPR020904">
    <property type="entry name" value="Sc_DH/Rdtase_CS"/>
</dbReference>
<dbReference type="SUPFAM" id="SSF51735">
    <property type="entry name" value="NAD(P)-binding Rossmann-fold domains"/>
    <property type="match status" value="2"/>
</dbReference>
<dbReference type="Pfam" id="PF13561">
    <property type="entry name" value="adh_short_C2"/>
    <property type="match status" value="1"/>
</dbReference>
<reference evidence="4" key="1">
    <citation type="journal article" date="2021" name="J Fungi (Basel)">
        <title>Virulence traits and population genomics of the black yeast Aureobasidium melanogenum.</title>
        <authorList>
            <person name="Cernosa A."/>
            <person name="Sun X."/>
            <person name="Gostincar C."/>
            <person name="Fang C."/>
            <person name="Gunde-Cimerman N."/>
            <person name="Song Z."/>
        </authorList>
    </citation>
    <scope>NUCLEOTIDE SEQUENCE</scope>
    <source>
        <strain evidence="4">EXF-9298</strain>
    </source>
</reference>
<organism evidence="4 5">
    <name type="scientific">Aureobasidium melanogenum</name>
    <name type="common">Aureobasidium pullulans var. melanogenum</name>
    <dbReference type="NCBI Taxonomy" id="46634"/>
    <lineage>
        <taxon>Eukaryota</taxon>
        <taxon>Fungi</taxon>
        <taxon>Dikarya</taxon>
        <taxon>Ascomycota</taxon>
        <taxon>Pezizomycotina</taxon>
        <taxon>Dothideomycetes</taxon>
        <taxon>Dothideomycetidae</taxon>
        <taxon>Dothideales</taxon>
        <taxon>Saccotheciaceae</taxon>
        <taxon>Aureobasidium</taxon>
    </lineage>
</organism>
<reference evidence="4" key="2">
    <citation type="submission" date="2021-08" db="EMBL/GenBank/DDBJ databases">
        <authorList>
            <person name="Gostincar C."/>
            <person name="Sun X."/>
            <person name="Song Z."/>
            <person name="Gunde-Cimerman N."/>
        </authorList>
    </citation>
    <scope>NUCLEOTIDE SEQUENCE</scope>
    <source>
        <strain evidence="4">EXF-9298</strain>
    </source>
</reference>
<proteinExistence type="inferred from homology"/>
<dbReference type="EMBL" id="JAHFXS010000007">
    <property type="protein sequence ID" value="KAG9991096.1"/>
    <property type="molecule type" value="Genomic_DNA"/>
</dbReference>
<accession>A0A9P8G7F3</accession>
<protein>
    <submittedName>
        <fullName evidence="4">Uncharacterized protein</fullName>
    </submittedName>
</protein>
<evidence type="ECO:0000256" key="1">
    <source>
        <dbReference type="ARBA" id="ARBA00006484"/>
    </source>
</evidence>
<name>A0A9P8G7F3_AURME</name>
<dbReference type="AlphaFoldDB" id="A0A9P8G7F3"/>
<dbReference type="PROSITE" id="PS00061">
    <property type="entry name" value="ADH_SHORT"/>
    <property type="match status" value="2"/>
</dbReference>
<dbReference type="CDD" id="cd05233">
    <property type="entry name" value="SDR_c"/>
    <property type="match status" value="1"/>
</dbReference>
<dbReference type="GO" id="GO:0016616">
    <property type="term" value="F:oxidoreductase activity, acting on the CH-OH group of donors, NAD or NADP as acceptor"/>
    <property type="evidence" value="ECO:0007669"/>
    <property type="project" value="TreeGrafter"/>
</dbReference>
<evidence type="ECO:0000313" key="5">
    <source>
        <dbReference type="Proteomes" id="UP000729357"/>
    </source>
</evidence>
<dbReference type="InterPro" id="IPR002347">
    <property type="entry name" value="SDR_fam"/>
</dbReference>
<gene>
    <name evidence="4" type="ORF">KCU98_g641</name>
</gene>
<evidence type="ECO:0000256" key="2">
    <source>
        <dbReference type="ARBA" id="ARBA00022857"/>
    </source>
</evidence>
<dbReference type="PANTHER" id="PTHR42760">
    <property type="entry name" value="SHORT-CHAIN DEHYDROGENASES/REDUCTASES FAMILY MEMBER"/>
    <property type="match status" value="1"/>
</dbReference>
<keyword evidence="2" id="KW-0521">NADP</keyword>